<evidence type="ECO:0000256" key="1">
    <source>
        <dbReference type="ARBA" id="ARBA00023002"/>
    </source>
</evidence>
<dbReference type="InterPro" id="IPR050741">
    <property type="entry name" value="Acyl-CoA_dehydrogenase"/>
</dbReference>
<keyword evidence="6" id="KW-1185">Reference proteome</keyword>
<dbReference type="GO" id="GO:0003995">
    <property type="term" value="F:acyl-CoA dehydrogenase activity"/>
    <property type="evidence" value="ECO:0007669"/>
    <property type="project" value="TreeGrafter"/>
</dbReference>
<dbReference type="GO" id="GO:0050660">
    <property type="term" value="F:flavin adenine dinucleotide binding"/>
    <property type="evidence" value="ECO:0007669"/>
    <property type="project" value="InterPro"/>
</dbReference>
<evidence type="ECO:0000259" key="3">
    <source>
        <dbReference type="Pfam" id="PF02771"/>
    </source>
</evidence>
<dbReference type="SUPFAM" id="SSF56645">
    <property type="entry name" value="Acyl-CoA dehydrogenase NM domain-like"/>
    <property type="match status" value="1"/>
</dbReference>
<dbReference type="Gene3D" id="2.40.110.10">
    <property type="entry name" value="Butyryl-CoA Dehydrogenase, subunit A, domain 2"/>
    <property type="match status" value="1"/>
</dbReference>
<feature type="domain" description="Acyl-CoA dehydrogenase C-terminal" evidence="4">
    <location>
        <begin position="246"/>
        <end position="375"/>
    </location>
</feature>
<organism evidence="5 6">
    <name type="scientific">Emcibacter nanhaiensis</name>
    <dbReference type="NCBI Taxonomy" id="1505037"/>
    <lineage>
        <taxon>Bacteria</taxon>
        <taxon>Pseudomonadati</taxon>
        <taxon>Pseudomonadota</taxon>
        <taxon>Alphaproteobacteria</taxon>
        <taxon>Emcibacterales</taxon>
        <taxon>Emcibacteraceae</taxon>
        <taxon>Emcibacter</taxon>
    </lineage>
</organism>
<name>A0A501PKT5_9PROT</name>
<evidence type="ECO:0000256" key="2">
    <source>
        <dbReference type="ARBA" id="ARBA00049661"/>
    </source>
</evidence>
<evidence type="ECO:0000313" key="5">
    <source>
        <dbReference type="EMBL" id="TPD60708.1"/>
    </source>
</evidence>
<dbReference type="InterPro" id="IPR036250">
    <property type="entry name" value="AcylCo_DH-like_C"/>
</dbReference>
<evidence type="ECO:0000259" key="4">
    <source>
        <dbReference type="Pfam" id="PF08028"/>
    </source>
</evidence>
<sequence length="397" mass="44180">MEQDTDQEKLRETMVAKARAMIPALQERSAAANRNQTLPADTIQEFQDAGFFKVLQPRRYGGFEMDPQVFFDIQLTLAEGCMSSAWVYGVVAVHAFQLALFDDRAQQDVWGEDNSTLMSSSYQPVGKVERVEGGFQLSGHWSFSSGSEHCDWVLLGAMVPPEKEGEAPDMRTFLVPKSDYRIVRNWDVFGLQGTGSHDIIVEGAFVPDYRTHRSADGFSCDNPGNKVNTGPVYRIPWAQIFVRAVASSAIGATQGALNSFLEIAAARISSNTGQKTVDDPDAQQAVAAAMRRIDELKLILYRNLDHMTDKVKAGEEIAIEDRVRFRLDSAQVLSKCIEVVDPLQTLCGARGIFFGKPIVQYFLDLHAGRSHVANEPTRYLNNLGGMYLGHQNRDFFI</sequence>
<dbReference type="InterPro" id="IPR013107">
    <property type="entry name" value="Acyl-CoA_DH_C"/>
</dbReference>
<keyword evidence="1" id="KW-0560">Oxidoreductase</keyword>
<dbReference type="Pfam" id="PF08028">
    <property type="entry name" value="Acyl-CoA_dh_2"/>
    <property type="match status" value="1"/>
</dbReference>
<accession>A0A501PKT5</accession>
<dbReference type="SUPFAM" id="SSF47203">
    <property type="entry name" value="Acyl-CoA dehydrogenase C-terminal domain-like"/>
    <property type="match status" value="1"/>
</dbReference>
<dbReference type="EMBL" id="VFIY01000006">
    <property type="protein sequence ID" value="TPD60708.1"/>
    <property type="molecule type" value="Genomic_DNA"/>
</dbReference>
<feature type="domain" description="Acyl-CoA dehydrogenase/oxidase N-terminal" evidence="3">
    <location>
        <begin position="6"/>
        <end position="109"/>
    </location>
</feature>
<comment type="caution">
    <text evidence="5">The sequence shown here is derived from an EMBL/GenBank/DDBJ whole genome shotgun (WGS) entry which is preliminary data.</text>
</comment>
<comment type="similarity">
    <text evidence="2">Belongs to the HpaH/HsaA monooxygenase family.</text>
</comment>
<dbReference type="OrthoDB" id="7316074at2"/>
<gene>
    <name evidence="5" type="ORF">FIV46_08250</name>
</gene>
<dbReference type="GO" id="GO:0033539">
    <property type="term" value="P:fatty acid beta-oxidation using acyl-CoA dehydrogenase"/>
    <property type="evidence" value="ECO:0007669"/>
    <property type="project" value="TreeGrafter"/>
</dbReference>
<dbReference type="GO" id="GO:0005737">
    <property type="term" value="C:cytoplasm"/>
    <property type="evidence" value="ECO:0007669"/>
    <property type="project" value="TreeGrafter"/>
</dbReference>
<dbReference type="PIRSF" id="PIRSF016578">
    <property type="entry name" value="HsaA"/>
    <property type="match status" value="1"/>
</dbReference>
<dbReference type="Pfam" id="PF02771">
    <property type="entry name" value="Acyl-CoA_dh_N"/>
    <property type="match status" value="1"/>
</dbReference>
<proteinExistence type="inferred from homology"/>
<reference evidence="6" key="1">
    <citation type="submission" date="2019-06" db="EMBL/GenBank/DDBJ databases">
        <title>The complete genome of Emcibacter congregatus ZYLT.</title>
        <authorList>
            <person name="Zhao Z."/>
        </authorList>
    </citation>
    <scope>NUCLEOTIDE SEQUENCE [LARGE SCALE GENOMIC DNA]</scope>
    <source>
        <strain evidence="6">MCCC 1A06723</strain>
    </source>
</reference>
<dbReference type="PANTHER" id="PTHR48083">
    <property type="entry name" value="MEDIUM-CHAIN SPECIFIC ACYL-COA DEHYDROGENASE, MITOCHONDRIAL-RELATED"/>
    <property type="match status" value="1"/>
</dbReference>
<dbReference type="Gene3D" id="1.10.540.10">
    <property type="entry name" value="Acyl-CoA dehydrogenase/oxidase, N-terminal domain"/>
    <property type="match status" value="1"/>
</dbReference>
<dbReference type="Gene3D" id="1.20.140.10">
    <property type="entry name" value="Butyryl-CoA Dehydrogenase, subunit A, domain 3"/>
    <property type="match status" value="1"/>
</dbReference>
<keyword evidence="5" id="KW-0503">Monooxygenase</keyword>
<evidence type="ECO:0000313" key="6">
    <source>
        <dbReference type="Proteomes" id="UP000319148"/>
    </source>
</evidence>
<dbReference type="GO" id="GO:0016712">
    <property type="term" value="F:oxidoreductase activity, acting on paired donors, with incorporation or reduction of molecular oxygen, reduced flavin or flavoprotein as one donor, and incorporation of one atom of oxygen"/>
    <property type="evidence" value="ECO:0007669"/>
    <property type="project" value="TreeGrafter"/>
</dbReference>
<dbReference type="InterPro" id="IPR013786">
    <property type="entry name" value="AcylCoA_DH/ox_N"/>
</dbReference>
<dbReference type="InterPro" id="IPR009100">
    <property type="entry name" value="AcylCoA_DH/oxidase_NM_dom_sf"/>
</dbReference>
<dbReference type="RefSeq" id="WP_139940346.1">
    <property type="nucleotide sequence ID" value="NZ_JBHSYP010000008.1"/>
</dbReference>
<protein>
    <submittedName>
        <fullName evidence="5">Flavin-dependent monooxygenase</fullName>
    </submittedName>
</protein>
<dbReference type="AlphaFoldDB" id="A0A501PKT5"/>
<dbReference type="InterPro" id="IPR037069">
    <property type="entry name" value="AcylCoA_DH/ox_N_sf"/>
</dbReference>
<dbReference type="InterPro" id="IPR046373">
    <property type="entry name" value="Acyl-CoA_Oxase/DH_mid-dom_sf"/>
</dbReference>
<dbReference type="PANTHER" id="PTHR48083:SF19">
    <property type="entry name" value="FLAVIN-DEPENDENT MONOOXYGENASE, OXYGENASE SUBUNIT HSAA"/>
    <property type="match status" value="1"/>
</dbReference>
<dbReference type="Proteomes" id="UP000319148">
    <property type="component" value="Unassembled WGS sequence"/>
</dbReference>